<dbReference type="SUPFAM" id="SSF52317">
    <property type="entry name" value="Class I glutamine amidotransferase-like"/>
    <property type="match status" value="1"/>
</dbReference>
<dbReference type="InterPro" id="IPR013424">
    <property type="entry name" value="Ice-binding_C"/>
</dbReference>
<evidence type="ECO:0000313" key="3">
    <source>
        <dbReference type="EMBL" id="MBL3674001.1"/>
    </source>
</evidence>
<accession>A0ABS1S5K5</accession>
<feature type="domain" description="Ice-binding protein C-terminal" evidence="2">
    <location>
        <begin position="266"/>
        <end position="290"/>
    </location>
</feature>
<evidence type="ECO:0000313" key="4">
    <source>
        <dbReference type="Proteomes" id="UP000644749"/>
    </source>
</evidence>
<keyword evidence="4" id="KW-1185">Reference proteome</keyword>
<proteinExistence type="predicted"/>
<reference evidence="3 4" key="1">
    <citation type="submission" date="2021-01" db="EMBL/GenBank/DDBJ databases">
        <title>011410 draft genome.</title>
        <authorList>
            <person name="Lang L."/>
        </authorList>
    </citation>
    <scope>NUCLEOTIDE SEQUENCE [LARGE SCALE GENOMIC DNA]</scope>
    <source>
        <strain evidence="3 4">KCTC 42845</strain>
    </source>
</reference>
<keyword evidence="1" id="KW-0732">Signal</keyword>
<feature type="signal peptide" evidence="1">
    <location>
        <begin position="1"/>
        <end position="23"/>
    </location>
</feature>
<dbReference type="PROSITE" id="PS51257">
    <property type="entry name" value="PROKAR_LIPOPROTEIN"/>
    <property type="match status" value="1"/>
</dbReference>
<dbReference type="InterPro" id="IPR029062">
    <property type="entry name" value="Class_I_gatase-like"/>
</dbReference>
<gene>
    <name evidence="3" type="ORF">JL111_10940</name>
</gene>
<name>A0ABS1S5K5_9RHOB</name>
<dbReference type="Proteomes" id="UP000644749">
    <property type="component" value="Unassembled WGS sequence"/>
</dbReference>
<sequence length="294" mass="29904">MKSGILNVVATIAVVGCAHSASAAVVGSLDGSRTHSVTTTAGDLREGNLNGTYYSNLRNHLTSGGSTVKAGAATVTADYLADVDLFVTGTPTLNTNTAGLASEAEKSVLRDWVSAGGVAFLIGEAASMSSSSIGSELAANSWLGIFDLAIEGNYGRGTGRWTASENALLNGVNNGSLNTIATNTGGAFAEDGAYEILARYGTSATRGQAAIVALQYGKGYVIASGDSSPFSNERFTSVINDGVTLSKSAQFLDNIVALSEAQQPAPVPLPGTLPLALAGLGVLGLVRRRRINDA</sequence>
<comment type="caution">
    <text evidence="3">The sequence shown here is derived from an EMBL/GenBank/DDBJ whole genome shotgun (WGS) entry which is preliminary data.</text>
</comment>
<dbReference type="EMBL" id="JAESHT010000008">
    <property type="protein sequence ID" value="MBL3674001.1"/>
    <property type="molecule type" value="Genomic_DNA"/>
</dbReference>
<organism evidence="3 4">
    <name type="scientific">Paracoccus aerius</name>
    <dbReference type="NCBI Taxonomy" id="1915382"/>
    <lineage>
        <taxon>Bacteria</taxon>
        <taxon>Pseudomonadati</taxon>
        <taxon>Pseudomonadota</taxon>
        <taxon>Alphaproteobacteria</taxon>
        <taxon>Rhodobacterales</taxon>
        <taxon>Paracoccaceae</taxon>
        <taxon>Paracoccus</taxon>
    </lineage>
</organism>
<feature type="chain" id="PRO_5046896987" evidence="1">
    <location>
        <begin position="24"/>
        <end position="294"/>
    </location>
</feature>
<dbReference type="Pfam" id="PF07589">
    <property type="entry name" value="PEP-CTERM"/>
    <property type="match status" value="1"/>
</dbReference>
<protein>
    <submittedName>
        <fullName evidence="3">PEP-CTERM sorting domain-containing protein</fullName>
    </submittedName>
</protein>
<evidence type="ECO:0000256" key="1">
    <source>
        <dbReference type="SAM" id="SignalP"/>
    </source>
</evidence>
<evidence type="ECO:0000259" key="2">
    <source>
        <dbReference type="Pfam" id="PF07589"/>
    </source>
</evidence>
<dbReference type="RefSeq" id="WP_191310348.1">
    <property type="nucleotide sequence ID" value="NZ_BNCL01000008.1"/>
</dbReference>